<reference evidence="1" key="1">
    <citation type="submission" date="2023-02" db="EMBL/GenBank/DDBJ databases">
        <title>Colletotrichum kahawae CIFC_Que2 genome sequencing and assembly.</title>
        <authorList>
            <person name="Baroncelli R."/>
        </authorList>
    </citation>
    <scope>NUCLEOTIDE SEQUENCE</scope>
    <source>
        <strain evidence="1">CIFC_Que2</strain>
    </source>
</reference>
<evidence type="ECO:0000313" key="1">
    <source>
        <dbReference type="EMBL" id="KAK2747459.1"/>
    </source>
</evidence>
<sequence>MQKRQSAMSLRSARDVHLSESTQCRVASTIRLPAHLDFARPLQLQSIVTALTFMRPEFLKPAILQLSRATS</sequence>
<keyword evidence="2" id="KW-1185">Reference proteome</keyword>
<accession>A0AAD9Y9E7</accession>
<name>A0AAD9Y9E7_COLKA</name>
<protein>
    <submittedName>
        <fullName evidence="1">Uncharacterized protein</fullName>
    </submittedName>
</protein>
<comment type="caution">
    <text evidence="1">The sequence shown here is derived from an EMBL/GenBank/DDBJ whole genome shotgun (WGS) entry which is preliminary data.</text>
</comment>
<organism evidence="1 2">
    <name type="scientific">Colletotrichum kahawae</name>
    <name type="common">Coffee berry disease fungus</name>
    <dbReference type="NCBI Taxonomy" id="34407"/>
    <lineage>
        <taxon>Eukaryota</taxon>
        <taxon>Fungi</taxon>
        <taxon>Dikarya</taxon>
        <taxon>Ascomycota</taxon>
        <taxon>Pezizomycotina</taxon>
        <taxon>Sordariomycetes</taxon>
        <taxon>Hypocreomycetidae</taxon>
        <taxon>Glomerellales</taxon>
        <taxon>Glomerellaceae</taxon>
        <taxon>Colletotrichum</taxon>
        <taxon>Colletotrichum gloeosporioides species complex</taxon>
    </lineage>
</organism>
<proteinExistence type="predicted"/>
<evidence type="ECO:0000313" key="2">
    <source>
        <dbReference type="Proteomes" id="UP001281614"/>
    </source>
</evidence>
<gene>
    <name evidence="1" type="ORF">CKAH01_06636</name>
</gene>
<dbReference type="AlphaFoldDB" id="A0AAD9Y9E7"/>
<dbReference type="Proteomes" id="UP001281614">
    <property type="component" value="Unassembled WGS sequence"/>
</dbReference>
<dbReference type="EMBL" id="VYYT01000289">
    <property type="protein sequence ID" value="KAK2747459.1"/>
    <property type="molecule type" value="Genomic_DNA"/>
</dbReference>